<dbReference type="FunFam" id="1.20.1340.10:FF:000001">
    <property type="entry name" value="Histidine decarboxylase"/>
    <property type="match status" value="1"/>
</dbReference>
<dbReference type="InterPro" id="IPR015422">
    <property type="entry name" value="PyrdxlP-dep_Trfase_small"/>
</dbReference>
<dbReference type="CDD" id="cd06450">
    <property type="entry name" value="DOPA_deC_like"/>
    <property type="match status" value="1"/>
</dbReference>
<evidence type="ECO:0000313" key="9">
    <source>
        <dbReference type="RefSeq" id="XP_022345899.1"/>
    </source>
</evidence>
<dbReference type="Proteomes" id="UP000694844">
    <property type="component" value="Chromosome 5"/>
</dbReference>
<dbReference type="Gene3D" id="1.20.1340.10">
    <property type="entry name" value="dopa decarboxylase, N-terminal domain"/>
    <property type="match status" value="1"/>
</dbReference>
<evidence type="ECO:0000256" key="4">
    <source>
        <dbReference type="ARBA" id="ARBA00022898"/>
    </source>
</evidence>
<evidence type="ECO:0000256" key="6">
    <source>
        <dbReference type="PIRSR" id="PIRSR602129-50"/>
    </source>
</evidence>
<dbReference type="Gene3D" id="3.40.640.10">
    <property type="entry name" value="Type I PLP-dependent aspartate aminotransferase-like (Major domain)"/>
    <property type="match status" value="1"/>
</dbReference>
<dbReference type="GO" id="GO:0005737">
    <property type="term" value="C:cytoplasm"/>
    <property type="evidence" value="ECO:0007669"/>
    <property type="project" value="TreeGrafter"/>
</dbReference>
<dbReference type="InterPro" id="IPR010977">
    <property type="entry name" value="Aromatic_deC"/>
</dbReference>
<dbReference type="GO" id="GO:0030170">
    <property type="term" value="F:pyridoxal phosphate binding"/>
    <property type="evidence" value="ECO:0007669"/>
    <property type="project" value="InterPro"/>
</dbReference>
<gene>
    <name evidence="9" type="primary">LOC111138313</name>
</gene>
<sequence>MDSVEFRKRGKEMVDFIANYMDTLAARRVTSEVEPGYLRNRLPEKPPRAGDKFEDIMNDVERAIMPGVTHWQHPNFHAYFPAGNSFPSILGDMLSNAIGCVGFSWAASPACTELETLVLDWIGKSIGLPKQFLHEEGEGGGVIQGSASECVLVMLLAARHKAMKDLKKQLPYIEDGVLLSKLVAYSSKLAHSCVEKAGMLGFVKMRQLDVDSSYSLRGHVLERAIEEDRHLGLIPFFVCGTVGTTACCSFDNVAELGEVCARENVWLHLDAAYAGNALICPEFRFLINGIQNVTSINFNPNKWLLVNFDCSLLWISDKTLLTSSMTVDPLYLQHKHDDKTVDLRHWGIPLSRRFRALKLWFVLRTYGIEGLQEQIHQHIKLAKLFETYVKNDARFELLGKVTMGLVCFRLKGPNSLTAKLLHMINESGKLHMVPALLNEIYVIRFAICAQNAKDEDVEFAWKVISTEASSLLMERENIENGICTEKLEDNEQKNPDIDDVFPDFDDEFIFDQQKSNLHRARLRRSLFMRMVSDPKCYDTKVLRALCGDRKRTRSTPSDDLGDLPYEN</sequence>
<dbReference type="KEGG" id="cvn:111138313"/>
<dbReference type="RefSeq" id="XP_022345899.1">
    <property type="nucleotide sequence ID" value="XM_022490191.1"/>
</dbReference>
<feature type="modified residue" description="N6-(pyridoxal phosphate)lysine" evidence="6">
    <location>
        <position position="302"/>
    </location>
</feature>
<evidence type="ECO:0000256" key="2">
    <source>
        <dbReference type="ARBA" id="ARBA00009533"/>
    </source>
</evidence>
<evidence type="ECO:0000256" key="7">
    <source>
        <dbReference type="RuleBase" id="RU000382"/>
    </source>
</evidence>
<keyword evidence="3" id="KW-0210">Decarboxylase</keyword>
<dbReference type="PRINTS" id="PR00800">
    <property type="entry name" value="YHDCRBOXLASE"/>
</dbReference>
<dbReference type="Gene3D" id="3.90.1150.10">
    <property type="entry name" value="Aspartate Aminotransferase, domain 1"/>
    <property type="match status" value="1"/>
</dbReference>
<accession>A0A8B8F0V8</accession>
<dbReference type="InterPro" id="IPR015421">
    <property type="entry name" value="PyrdxlP-dep_Trfase_major"/>
</dbReference>
<dbReference type="AlphaFoldDB" id="A0A8B8F0V8"/>
<reference evidence="9" key="1">
    <citation type="submission" date="2025-08" db="UniProtKB">
        <authorList>
            <consortium name="RefSeq"/>
        </authorList>
    </citation>
    <scope>IDENTIFICATION</scope>
    <source>
        <tissue evidence="9">Whole sample</tissue>
    </source>
</reference>
<dbReference type="InterPro" id="IPR002129">
    <property type="entry name" value="PyrdxlP-dep_de-COase"/>
</dbReference>
<evidence type="ECO:0000256" key="1">
    <source>
        <dbReference type="ARBA" id="ARBA00001933"/>
    </source>
</evidence>
<evidence type="ECO:0000313" key="8">
    <source>
        <dbReference type="Proteomes" id="UP000694844"/>
    </source>
</evidence>
<name>A0A8B8F0V8_CRAVI</name>
<dbReference type="GeneID" id="111138313"/>
<dbReference type="OrthoDB" id="639767at2759"/>
<proteinExistence type="inferred from homology"/>
<dbReference type="GO" id="GO:0006520">
    <property type="term" value="P:amino acid metabolic process"/>
    <property type="evidence" value="ECO:0007669"/>
    <property type="project" value="InterPro"/>
</dbReference>
<dbReference type="SUPFAM" id="SSF53383">
    <property type="entry name" value="PLP-dependent transferases"/>
    <property type="match status" value="1"/>
</dbReference>
<dbReference type="PANTHER" id="PTHR11999:SF70">
    <property type="entry name" value="MIP05841P"/>
    <property type="match status" value="1"/>
</dbReference>
<evidence type="ECO:0000256" key="3">
    <source>
        <dbReference type="ARBA" id="ARBA00022793"/>
    </source>
</evidence>
<keyword evidence="8" id="KW-1185">Reference proteome</keyword>
<comment type="cofactor">
    <cofactor evidence="1 6 7">
        <name>pyridoxal 5'-phosphate</name>
        <dbReference type="ChEBI" id="CHEBI:597326"/>
    </cofactor>
</comment>
<comment type="similarity">
    <text evidence="2 7">Belongs to the group II decarboxylase family.</text>
</comment>
<dbReference type="PANTHER" id="PTHR11999">
    <property type="entry name" value="GROUP II PYRIDOXAL-5-PHOSPHATE DECARBOXYLASE"/>
    <property type="match status" value="1"/>
</dbReference>
<dbReference type="GO" id="GO:0016831">
    <property type="term" value="F:carboxy-lyase activity"/>
    <property type="evidence" value="ECO:0007669"/>
    <property type="project" value="UniProtKB-KW"/>
</dbReference>
<dbReference type="FunFam" id="3.40.640.10:FF:000025">
    <property type="entry name" value="Histidine decarboxylase"/>
    <property type="match status" value="1"/>
</dbReference>
<organism evidence="8 9">
    <name type="scientific">Crassostrea virginica</name>
    <name type="common">Eastern oyster</name>
    <dbReference type="NCBI Taxonomy" id="6565"/>
    <lineage>
        <taxon>Eukaryota</taxon>
        <taxon>Metazoa</taxon>
        <taxon>Spiralia</taxon>
        <taxon>Lophotrochozoa</taxon>
        <taxon>Mollusca</taxon>
        <taxon>Bivalvia</taxon>
        <taxon>Autobranchia</taxon>
        <taxon>Pteriomorphia</taxon>
        <taxon>Ostreida</taxon>
        <taxon>Ostreoidea</taxon>
        <taxon>Ostreidae</taxon>
        <taxon>Crassostrea</taxon>
    </lineage>
</organism>
<dbReference type="InterPro" id="IPR015424">
    <property type="entry name" value="PyrdxlP-dep_Trfase"/>
</dbReference>
<evidence type="ECO:0000256" key="5">
    <source>
        <dbReference type="ARBA" id="ARBA00023239"/>
    </source>
</evidence>
<keyword evidence="5 7" id="KW-0456">Lyase</keyword>
<protein>
    <submittedName>
        <fullName evidence="9">Aromatic-L-amino-acid decarboxylase-like</fullName>
    </submittedName>
</protein>
<dbReference type="FunFam" id="3.90.1150.10:FF:000018">
    <property type="entry name" value="Histidine decarboxylase"/>
    <property type="match status" value="1"/>
</dbReference>
<dbReference type="Pfam" id="PF00282">
    <property type="entry name" value="Pyridoxal_deC"/>
    <property type="match status" value="1"/>
</dbReference>
<keyword evidence="4 6" id="KW-0663">Pyridoxal phosphate</keyword>
<dbReference type="GO" id="GO:0019752">
    <property type="term" value="P:carboxylic acid metabolic process"/>
    <property type="evidence" value="ECO:0007669"/>
    <property type="project" value="InterPro"/>
</dbReference>